<reference evidence="2 3" key="1">
    <citation type="journal article" date="2020" name="bioRxiv">
        <title>Whole genome comparisons of ergot fungi reveals the divergence and evolution of species within the genus Claviceps are the result of varying mechanisms driving genome evolution and host range expansion.</title>
        <authorList>
            <person name="Wyka S.A."/>
            <person name="Mondo S.J."/>
            <person name="Liu M."/>
            <person name="Dettman J."/>
            <person name="Nalam V."/>
            <person name="Broders K.D."/>
        </authorList>
    </citation>
    <scope>NUCLEOTIDE SEQUENCE [LARGE SCALE GENOMIC DNA]</scope>
    <source>
        <strain evidence="2 3">LM576</strain>
    </source>
</reference>
<evidence type="ECO:0000313" key="2">
    <source>
        <dbReference type="EMBL" id="KAG6111013.1"/>
    </source>
</evidence>
<accession>A0A9P7PYU8</accession>
<dbReference type="Proteomes" id="UP000732380">
    <property type="component" value="Unassembled WGS sequence"/>
</dbReference>
<keyword evidence="1" id="KW-0732">Signal</keyword>
<sequence>MKFSSVLGTFALATLEAYHAYASPLEVMSPVARALAPNSYCCARVAGDKTYGVPFNMEAGSESFFTANKCLITVTKGNAPSQDGCKSWPVTASCPKGVNVPGVTLYAGPC</sequence>
<proteinExistence type="predicted"/>
<gene>
    <name evidence="2" type="ORF">E4U13_005107</name>
</gene>
<keyword evidence="3" id="KW-1185">Reference proteome</keyword>
<comment type="caution">
    <text evidence="2">The sequence shown here is derived from an EMBL/GenBank/DDBJ whole genome shotgun (WGS) entry which is preliminary data.</text>
</comment>
<dbReference type="AlphaFoldDB" id="A0A9P7PYU8"/>
<feature type="chain" id="PRO_5040146484" evidence="1">
    <location>
        <begin position="23"/>
        <end position="110"/>
    </location>
</feature>
<evidence type="ECO:0000256" key="1">
    <source>
        <dbReference type="SAM" id="SignalP"/>
    </source>
</evidence>
<dbReference type="EMBL" id="SRQM01000406">
    <property type="protein sequence ID" value="KAG6111013.1"/>
    <property type="molecule type" value="Genomic_DNA"/>
</dbReference>
<evidence type="ECO:0000313" key="3">
    <source>
        <dbReference type="Proteomes" id="UP000732380"/>
    </source>
</evidence>
<feature type="signal peptide" evidence="1">
    <location>
        <begin position="1"/>
        <end position="22"/>
    </location>
</feature>
<name>A0A9P7PYU8_9HYPO</name>
<organism evidence="2 3">
    <name type="scientific">Claviceps humidiphila</name>
    <dbReference type="NCBI Taxonomy" id="1294629"/>
    <lineage>
        <taxon>Eukaryota</taxon>
        <taxon>Fungi</taxon>
        <taxon>Dikarya</taxon>
        <taxon>Ascomycota</taxon>
        <taxon>Pezizomycotina</taxon>
        <taxon>Sordariomycetes</taxon>
        <taxon>Hypocreomycetidae</taxon>
        <taxon>Hypocreales</taxon>
        <taxon>Clavicipitaceae</taxon>
        <taxon>Claviceps</taxon>
    </lineage>
</organism>
<protein>
    <submittedName>
        <fullName evidence="2">Uncharacterized protein</fullName>
    </submittedName>
</protein>